<accession>A0A9D2M3R1</accession>
<dbReference type="PANTHER" id="PTHR11215">
    <property type="entry name" value="METAL DEPENDENT HYDROLASE - RELATED"/>
    <property type="match status" value="1"/>
</dbReference>
<dbReference type="Pfam" id="PF03690">
    <property type="entry name" value="MYG1_exonuc"/>
    <property type="match status" value="1"/>
</dbReference>
<gene>
    <name evidence="2" type="ORF">H9943_07730</name>
</gene>
<dbReference type="AlphaFoldDB" id="A0A9D2M3R1"/>
<comment type="similarity">
    <text evidence="1">Belongs to the MYG1 family.</text>
</comment>
<name>A0A9D2M3R1_9FIRM</name>
<comment type="caution">
    <text evidence="2">The sequence shown here is derived from an EMBL/GenBank/DDBJ whole genome shotgun (WGS) entry which is preliminary data.</text>
</comment>
<reference evidence="2" key="1">
    <citation type="journal article" date="2021" name="PeerJ">
        <title>Extensive microbial diversity within the chicken gut microbiome revealed by metagenomics and culture.</title>
        <authorList>
            <person name="Gilroy R."/>
            <person name="Ravi A."/>
            <person name="Getino M."/>
            <person name="Pursley I."/>
            <person name="Horton D.L."/>
            <person name="Alikhan N.F."/>
            <person name="Baker D."/>
            <person name="Gharbi K."/>
            <person name="Hall N."/>
            <person name="Watson M."/>
            <person name="Adriaenssens E.M."/>
            <person name="Foster-Nyarko E."/>
            <person name="Jarju S."/>
            <person name="Secka A."/>
            <person name="Antonio M."/>
            <person name="Oren A."/>
            <person name="Chaudhuri R.R."/>
            <person name="La Ragione R."/>
            <person name="Hildebrand F."/>
            <person name="Pallen M.J."/>
        </authorList>
    </citation>
    <scope>NUCLEOTIDE SEQUENCE</scope>
    <source>
        <strain evidence="2">ChiBcec8-14828</strain>
    </source>
</reference>
<dbReference type="Proteomes" id="UP000824209">
    <property type="component" value="Unassembled WGS sequence"/>
</dbReference>
<evidence type="ECO:0000256" key="1">
    <source>
        <dbReference type="ARBA" id="ARBA00010105"/>
    </source>
</evidence>
<reference evidence="2" key="2">
    <citation type="submission" date="2021-04" db="EMBL/GenBank/DDBJ databases">
        <authorList>
            <person name="Gilroy R."/>
        </authorList>
    </citation>
    <scope>NUCLEOTIDE SEQUENCE</scope>
    <source>
        <strain evidence="2">ChiBcec8-14828</strain>
    </source>
</reference>
<protein>
    <submittedName>
        <fullName evidence="2">MYG1 family protein</fullName>
    </submittedName>
</protein>
<dbReference type="InterPro" id="IPR003226">
    <property type="entry name" value="MYG1_exonuclease"/>
</dbReference>
<dbReference type="PANTHER" id="PTHR11215:SF1">
    <property type="entry name" value="MYG1 EXONUCLEASE"/>
    <property type="match status" value="1"/>
</dbReference>
<evidence type="ECO:0000313" key="3">
    <source>
        <dbReference type="Proteomes" id="UP000824209"/>
    </source>
</evidence>
<organism evidence="2 3">
    <name type="scientific">Candidatus Ruthenibacterium avium</name>
    <dbReference type="NCBI Taxonomy" id="2838751"/>
    <lineage>
        <taxon>Bacteria</taxon>
        <taxon>Bacillati</taxon>
        <taxon>Bacillota</taxon>
        <taxon>Clostridia</taxon>
        <taxon>Eubacteriales</taxon>
        <taxon>Oscillospiraceae</taxon>
        <taxon>Ruthenibacterium</taxon>
    </lineage>
</organism>
<dbReference type="GO" id="GO:0005737">
    <property type="term" value="C:cytoplasm"/>
    <property type="evidence" value="ECO:0007669"/>
    <property type="project" value="TreeGrafter"/>
</dbReference>
<dbReference type="EMBL" id="DWYA01000062">
    <property type="protein sequence ID" value="HJB40269.1"/>
    <property type="molecule type" value="Genomic_DNA"/>
</dbReference>
<sequence length="277" mass="30592">MHIPNKAFTHAGKFHADDVFSAALLRYLNPDIRIERGFQVPPGYDGLVFDIGDGAFDHHARNSPVRENGVPYAAFGLLWREVGEDLLGARDAKRFDEGFVQPLDQDDNTGCGNQVAGIIAAYNPLWDAQRDENECFEEAVALALTILRKKFEVFFAVQRAYEEVSAALAAQKRGIVELKRFAPWKQRLIPSKAKFVVFPSQRGGYCAQAIAAGFGTQELKVPFPAEWAGAPEEDLPGISGIETLRFCHVGRFLVTVGTREDAFAACEAAMERAREDG</sequence>
<proteinExistence type="inferred from homology"/>
<evidence type="ECO:0000313" key="2">
    <source>
        <dbReference type="EMBL" id="HJB40269.1"/>
    </source>
</evidence>